<dbReference type="PANTHER" id="PTHR47027">
    <property type="entry name" value="REVERSE TRANSCRIPTASE DOMAIN-CONTAINING PROTEIN"/>
    <property type="match status" value="1"/>
</dbReference>
<protein>
    <recommendedName>
        <fullName evidence="1">DUF6451 domain-containing protein</fullName>
    </recommendedName>
</protein>
<name>A0A6L2QA46_COPFO</name>
<evidence type="ECO:0000313" key="2">
    <source>
        <dbReference type="EMBL" id="GFG39805.1"/>
    </source>
</evidence>
<dbReference type="InterPro" id="IPR045609">
    <property type="entry name" value="DUF6451"/>
</dbReference>
<dbReference type="EMBL" id="BLKM01001242">
    <property type="protein sequence ID" value="GFG39805.1"/>
    <property type="molecule type" value="Genomic_DNA"/>
</dbReference>
<dbReference type="InParanoid" id="A0A6L2QA46"/>
<feature type="domain" description="DUF6451" evidence="1">
    <location>
        <begin position="74"/>
        <end position="106"/>
    </location>
</feature>
<accession>A0A6L2QA46</accession>
<reference evidence="3" key="1">
    <citation type="submission" date="2020-01" db="EMBL/GenBank/DDBJ databases">
        <title>Draft genome sequence of the Termite Coptotermes fromosanus.</title>
        <authorList>
            <person name="Itakura S."/>
            <person name="Yosikawa Y."/>
            <person name="Umezawa K."/>
        </authorList>
    </citation>
    <scope>NUCLEOTIDE SEQUENCE [LARGE SCALE GENOMIC DNA]</scope>
</reference>
<comment type="caution">
    <text evidence="2">The sequence shown here is derived from an EMBL/GenBank/DDBJ whole genome shotgun (WGS) entry which is preliminary data.</text>
</comment>
<sequence length="146" mass="16250">MLETTDREAAKVGLKIDVNKSKDMRIASNNNEALCIHGETTERVTQLTYLGSIMESTGGTKADTTDRIRKPQTTFSALNKIWHSTAYSTETKLRIFNTNVNAVLLYGSRKSVCGCGGNTILHTSIFVFKTKSFIDVLCRTQAPRRK</sequence>
<dbReference type="Proteomes" id="UP000502823">
    <property type="component" value="Unassembled WGS sequence"/>
</dbReference>
<dbReference type="Pfam" id="PF20049">
    <property type="entry name" value="DUF6451"/>
    <property type="match status" value="1"/>
</dbReference>
<organism evidence="2 3">
    <name type="scientific">Coptotermes formosanus</name>
    <name type="common">Formosan subterranean termite</name>
    <dbReference type="NCBI Taxonomy" id="36987"/>
    <lineage>
        <taxon>Eukaryota</taxon>
        <taxon>Metazoa</taxon>
        <taxon>Ecdysozoa</taxon>
        <taxon>Arthropoda</taxon>
        <taxon>Hexapoda</taxon>
        <taxon>Insecta</taxon>
        <taxon>Pterygota</taxon>
        <taxon>Neoptera</taxon>
        <taxon>Polyneoptera</taxon>
        <taxon>Dictyoptera</taxon>
        <taxon>Blattodea</taxon>
        <taxon>Blattoidea</taxon>
        <taxon>Termitoidae</taxon>
        <taxon>Rhinotermitidae</taxon>
        <taxon>Coptotermes</taxon>
    </lineage>
</organism>
<keyword evidence="3" id="KW-1185">Reference proteome</keyword>
<evidence type="ECO:0000313" key="3">
    <source>
        <dbReference type="Proteomes" id="UP000502823"/>
    </source>
</evidence>
<dbReference type="PANTHER" id="PTHR47027:SF25">
    <property type="entry name" value="REVERSE TRANSCRIPTASE DOMAIN-CONTAINING PROTEIN"/>
    <property type="match status" value="1"/>
</dbReference>
<proteinExistence type="predicted"/>
<dbReference type="OrthoDB" id="8063258at2759"/>
<evidence type="ECO:0000259" key="1">
    <source>
        <dbReference type="Pfam" id="PF20049"/>
    </source>
</evidence>
<gene>
    <name evidence="2" type="ORF">Cfor_10580</name>
</gene>
<dbReference type="AlphaFoldDB" id="A0A6L2QA46"/>